<dbReference type="Proteomes" id="UP001141552">
    <property type="component" value="Unassembled WGS sequence"/>
</dbReference>
<feature type="compositionally biased region" description="Polar residues" evidence="4">
    <location>
        <begin position="479"/>
        <end position="489"/>
    </location>
</feature>
<keyword evidence="2 3" id="KW-0175">Coiled coil</keyword>
<evidence type="ECO:0000313" key="5">
    <source>
        <dbReference type="EMBL" id="KAJ4824683.1"/>
    </source>
</evidence>
<feature type="coiled-coil region" evidence="3">
    <location>
        <begin position="494"/>
        <end position="556"/>
    </location>
</feature>
<evidence type="ECO:0000256" key="4">
    <source>
        <dbReference type="SAM" id="MobiDB-lite"/>
    </source>
</evidence>
<evidence type="ECO:0000256" key="2">
    <source>
        <dbReference type="ARBA" id="ARBA00023054"/>
    </source>
</evidence>
<dbReference type="GO" id="GO:0009904">
    <property type="term" value="P:chloroplast accumulation movement"/>
    <property type="evidence" value="ECO:0007669"/>
    <property type="project" value="TreeGrafter"/>
</dbReference>
<comment type="caution">
    <text evidence="5">The sequence shown here is derived from an EMBL/GenBank/DDBJ whole genome shotgun (WGS) entry which is preliminary data.</text>
</comment>
<feature type="region of interest" description="Disordered" evidence="4">
    <location>
        <begin position="21"/>
        <end position="43"/>
    </location>
</feature>
<dbReference type="OrthoDB" id="673185at2759"/>
<evidence type="ECO:0000313" key="6">
    <source>
        <dbReference type="Proteomes" id="UP001141552"/>
    </source>
</evidence>
<dbReference type="PANTHER" id="PTHR32054">
    <property type="entry name" value="HEAVY CHAIN, PUTATIVE, EXPRESSED-RELATED-RELATED"/>
    <property type="match status" value="1"/>
</dbReference>
<evidence type="ECO:0000256" key="3">
    <source>
        <dbReference type="SAM" id="Coils"/>
    </source>
</evidence>
<dbReference type="InterPro" id="IPR008545">
    <property type="entry name" value="Web"/>
</dbReference>
<feature type="region of interest" description="Disordered" evidence="4">
    <location>
        <begin position="473"/>
        <end position="494"/>
    </location>
</feature>
<name>A0A9Q0J193_9ROSI</name>
<comment type="similarity">
    <text evidence="1">Belongs to the WEB family.</text>
</comment>
<feature type="coiled-coil region" evidence="3">
    <location>
        <begin position="188"/>
        <end position="407"/>
    </location>
</feature>
<evidence type="ECO:0000256" key="1">
    <source>
        <dbReference type="ARBA" id="ARBA00005485"/>
    </source>
</evidence>
<feature type="coiled-coil region" evidence="3">
    <location>
        <begin position="66"/>
        <end position="159"/>
    </location>
</feature>
<dbReference type="GO" id="GO:0009903">
    <property type="term" value="P:chloroplast avoidance movement"/>
    <property type="evidence" value="ECO:0007669"/>
    <property type="project" value="TreeGrafter"/>
</dbReference>
<dbReference type="GO" id="GO:0005829">
    <property type="term" value="C:cytosol"/>
    <property type="evidence" value="ECO:0007669"/>
    <property type="project" value="TreeGrafter"/>
</dbReference>
<sequence>MGEIDTKPIEPVQVAITLFDEKGDQKKQRSSSSGSCEETEKEKDVDVLLKELANNKVQLEAKDSACLQLLHNLANYQKEIEELSILLKECEAARDARIEECREARSRIDELECKLKEMTDQLSETVKIREQLSHVLGELKAAQGELLSMETELVAAREAQVKALQQADIMEAAANMEKERAEELLRHVPELNETILKLKLEVAEAEKEKCVVLCEKDVQLELATERAAEAQEEIDYMRKRLEGMQELENLLLTKSEVVETLQVELRRVKELLCSSNKAVSDVTEDLNKLKEDLKGKEIENSDQAIYIGVLDSEVNQLRSEMKAAKDEVTRLSCNVEMLKDELEKVKDEMERSKEKENEAQVEIALLKAEVHKGRSELAAAKAAEARAAKLKLDLKLAVQELAAEKDDQTLKQAIDTVAEESDDTILVGTQFGQCSQPREASSEEVEETSNVNGGNFVTIPIEEYESLVRKAEKLDQSPGKDSNNSTTSQNKHEVEALKKDLEAATARITDFRTRAEQAITRAEAAERAKLALEGQLRKWREHRQRKKAAIAALREETSSREYIAPTYEEDSRPKNYQPLAKILNMEF</sequence>
<proteinExistence type="inferred from homology"/>
<gene>
    <name evidence="5" type="ORF">Tsubulata_015027</name>
</gene>
<feature type="region of interest" description="Disordered" evidence="4">
    <location>
        <begin position="433"/>
        <end position="454"/>
    </location>
</feature>
<dbReference type="Gene3D" id="1.20.5.1700">
    <property type="match status" value="1"/>
</dbReference>
<dbReference type="Pfam" id="PF05701">
    <property type="entry name" value="WEMBL"/>
    <property type="match status" value="2"/>
</dbReference>
<protein>
    <recommendedName>
        <fullName evidence="7">WEB family protein</fullName>
    </recommendedName>
</protein>
<evidence type="ECO:0008006" key="7">
    <source>
        <dbReference type="Google" id="ProtNLM"/>
    </source>
</evidence>
<dbReference type="PANTHER" id="PTHR32054:SF17">
    <property type="entry name" value="EXPRESSED PROTEIN"/>
    <property type="match status" value="1"/>
</dbReference>
<dbReference type="EMBL" id="JAKUCV010007115">
    <property type="protein sequence ID" value="KAJ4824683.1"/>
    <property type="molecule type" value="Genomic_DNA"/>
</dbReference>
<organism evidence="5 6">
    <name type="scientific">Turnera subulata</name>
    <dbReference type="NCBI Taxonomy" id="218843"/>
    <lineage>
        <taxon>Eukaryota</taxon>
        <taxon>Viridiplantae</taxon>
        <taxon>Streptophyta</taxon>
        <taxon>Embryophyta</taxon>
        <taxon>Tracheophyta</taxon>
        <taxon>Spermatophyta</taxon>
        <taxon>Magnoliopsida</taxon>
        <taxon>eudicotyledons</taxon>
        <taxon>Gunneridae</taxon>
        <taxon>Pentapetalae</taxon>
        <taxon>rosids</taxon>
        <taxon>fabids</taxon>
        <taxon>Malpighiales</taxon>
        <taxon>Passifloraceae</taxon>
        <taxon>Turnera</taxon>
    </lineage>
</organism>
<dbReference type="AlphaFoldDB" id="A0A9Q0J193"/>
<reference evidence="5" key="2">
    <citation type="journal article" date="2023" name="Plants (Basel)">
        <title>Annotation of the Turnera subulata (Passifloraceae) Draft Genome Reveals the S-Locus Evolved after the Divergence of Turneroideae from Passifloroideae in a Stepwise Manner.</title>
        <authorList>
            <person name="Henning P.M."/>
            <person name="Roalson E.H."/>
            <person name="Mir W."/>
            <person name="McCubbin A.G."/>
            <person name="Shore J.S."/>
        </authorList>
    </citation>
    <scope>NUCLEOTIDE SEQUENCE</scope>
    <source>
        <strain evidence="5">F60SS</strain>
    </source>
</reference>
<accession>A0A9Q0J193</accession>
<reference evidence="5" key="1">
    <citation type="submission" date="2022-02" db="EMBL/GenBank/DDBJ databases">
        <authorList>
            <person name="Henning P.M."/>
            <person name="McCubbin A.G."/>
            <person name="Shore J.S."/>
        </authorList>
    </citation>
    <scope>NUCLEOTIDE SEQUENCE</scope>
    <source>
        <strain evidence="5">F60SS</strain>
        <tissue evidence="5">Leaves</tissue>
    </source>
</reference>
<keyword evidence="6" id="KW-1185">Reference proteome</keyword>